<dbReference type="AlphaFoldDB" id="A0A7Y2M311"/>
<evidence type="ECO:0000313" key="2">
    <source>
        <dbReference type="Proteomes" id="UP000543598"/>
    </source>
</evidence>
<evidence type="ECO:0008006" key="3">
    <source>
        <dbReference type="Google" id="ProtNLM"/>
    </source>
</evidence>
<dbReference type="Proteomes" id="UP000543598">
    <property type="component" value="Unassembled WGS sequence"/>
</dbReference>
<dbReference type="EMBL" id="JABEMB010000032">
    <property type="protein sequence ID" value="NNH05104.1"/>
    <property type="molecule type" value="Genomic_DNA"/>
</dbReference>
<proteinExistence type="predicted"/>
<dbReference type="InterPro" id="IPR006530">
    <property type="entry name" value="YD"/>
</dbReference>
<protein>
    <recommendedName>
        <fullName evidence="3">YD repeat-containing protein</fullName>
    </recommendedName>
</protein>
<dbReference type="PANTHER" id="PTHR32305">
    <property type="match status" value="1"/>
</dbReference>
<dbReference type="InterPro" id="IPR050708">
    <property type="entry name" value="T6SS_VgrG/RHS"/>
</dbReference>
<dbReference type="NCBIfam" id="TIGR01643">
    <property type="entry name" value="YD_repeat_2x"/>
    <property type="match status" value="1"/>
</dbReference>
<organism evidence="1 2">
    <name type="scientific">Microbacterium ulmi</name>
    <dbReference type="NCBI Taxonomy" id="179095"/>
    <lineage>
        <taxon>Bacteria</taxon>
        <taxon>Bacillati</taxon>
        <taxon>Actinomycetota</taxon>
        <taxon>Actinomycetes</taxon>
        <taxon>Micrococcales</taxon>
        <taxon>Microbacteriaceae</taxon>
        <taxon>Microbacterium</taxon>
    </lineage>
</organism>
<gene>
    <name evidence="1" type="ORF">HLA99_14750</name>
</gene>
<sequence>MLAGVAHNGGAALGSITRDPAGRVTGQIWTFPSSATIADTVKRSQSGRIVQESVTRGSVSYTSTYGYDGAGRLVSAVIPGHQLTYGFEGSGGCGVNTAAGASGNRTSLVDVYTPAGSATPQTTSTQYCYDWADRLTSTAVTGLVAGANTVADGLAASEIVYDQAGNTTRLADMQFSYDAAGRHAGTTYTGGTTVAVKRDAAGRIVSGTSDPAGSAPASTVTYFFDGAGDVAWGQRTGTTVSRTAALPGGVTVTATSTTSATWSYPSLQGHALATGPGSSTGSLLLTDPYGQPLDAATLAIGTAAADDTGQVTGNTGWHQAALKVADTAGSTLLIEMGARLYVPNLGRFLQVDPIEGGVDNDYTWPTDPIGKNDLTGRAWWNDVLSGSATLVRDLGAWAYENRSFLAHTALSIGAGILTVALTTAVCAGTAGLGCAVAAGAAISMMVQVVPHFALDKAMGVRTSPADAVSYVAGSALRGGIGVPRSIVTKTVVQATKQTAKTVTRVVGGFLRSLVVF</sequence>
<dbReference type="RefSeq" id="WP_167038418.1">
    <property type="nucleotide sequence ID" value="NZ_BAAANA010000001.1"/>
</dbReference>
<dbReference type="PANTHER" id="PTHR32305:SF15">
    <property type="entry name" value="PROTEIN RHSA-RELATED"/>
    <property type="match status" value="1"/>
</dbReference>
<keyword evidence="2" id="KW-1185">Reference proteome</keyword>
<evidence type="ECO:0000313" key="1">
    <source>
        <dbReference type="EMBL" id="NNH05104.1"/>
    </source>
</evidence>
<comment type="caution">
    <text evidence="1">The sequence shown here is derived from an EMBL/GenBank/DDBJ whole genome shotgun (WGS) entry which is preliminary data.</text>
</comment>
<dbReference type="Gene3D" id="2.180.10.10">
    <property type="entry name" value="RHS repeat-associated core"/>
    <property type="match status" value="1"/>
</dbReference>
<reference evidence="1 2" key="1">
    <citation type="submission" date="2020-05" db="EMBL/GenBank/DDBJ databases">
        <title>MicrobeNet Type strains.</title>
        <authorList>
            <person name="Nicholson A.C."/>
        </authorList>
    </citation>
    <scope>NUCLEOTIDE SEQUENCE [LARGE SCALE GENOMIC DNA]</scope>
    <source>
        <strain evidence="1 2">JCM 14282</strain>
    </source>
</reference>
<accession>A0A7Y2M311</accession>
<name>A0A7Y2M311_9MICO</name>